<feature type="domain" description="4Fe-4S Wbl-type" evidence="12">
    <location>
        <begin position="21"/>
        <end position="82"/>
    </location>
</feature>
<evidence type="ECO:0000313" key="14">
    <source>
        <dbReference type="Proteomes" id="UP000188929"/>
    </source>
</evidence>
<dbReference type="Pfam" id="PF02467">
    <property type="entry name" value="Whib"/>
    <property type="match status" value="1"/>
</dbReference>
<organism evidence="13 14">
    <name type="scientific">Pseudofrankia asymbiotica</name>
    <dbReference type="NCBI Taxonomy" id="1834516"/>
    <lineage>
        <taxon>Bacteria</taxon>
        <taxon>Bacillati</taxon>
        <taxon>Actinomycetota</taxon>
        <taxon>Actinomycetes</taxon>
        <taxon>Frankiales</taxon>
        <taxon>Frankiaceae</taxon>
        <taxon>Pseudofrankia</taxon>
    </lineage>
</organism>
<sequence length="109" mass="11138">MPQIAAAAVLTSGDAWRAEARCAGSDPDLFFGDAVDELRAAQAVFCARCAVRADCLRTALAFEVGQTRYGVVGGLSARQRQDPAAVGLVLAGGPPPVVGAGSPRPSRRG</sequence>
<comment type="similarity">
    <text evidence="3">Belongs to the WhiB family.</text>
</comment>
<evidence type="ECO:0000256" key="7">
    <source>
        <dbReference type="ARBA" id="ARBA00023014"/>
    </source>
</evidence>
<reference evidence="14" key="1">
    <citation type="submission" date="2016-10" db="EMBL/GenBank/DDBJ databases">
        <title>Frankia sp. NRRL B-16386 Genome sequencing.</title>
        <authorList>
            <person name="Ghodhbane-Gtari F."/>
            <person name="Swanson E."/>
            <person name="Gueddou A."/>
            <person name="Hezbri K."/>
            <person name="Ktari K."/>
            <person name="Nouioui I."/>
            <person name="Morris K."/>
            <person name="Simpson S."/>
            <person name="Abebe-Akele F."/>
            <person name="Thomas K."/>
            <person name="Gtari M."/>
            <person name="Tisa L.S."/>
        </authorList>
    </citation>
    <scope>NUCLEOTIDE SEQUENCE [LARGE SCALE GENOMIC DNA]</scope>
    <source>
        <strain evidence="14">NRRL B-16386</strain>
    </source>
</reference>
<accession>A0A1V2IKS9</accession>
<comment type="subcellular location">
    <subcellularLocation>
        <location evidence="2">Cytoplasm</location>
    </subcellularLocation>
</comment>
<evidence type="ECO:0000313" key="13">
    <source>
        <dbReference type="EMBL" id="ONH33645.1"/>
    </source>
</evidence>
<dbReference type="GO" id="GO:0045892">
    <property type="term" value="P:negative regulation of DNA-templated transcription"/>
    <property type="evidence" value="ECO:0007669"/>
    <property type="project" value="TreeGrafter"/>
</dbReference>
<keyword evidence="6" id="KW-0408">Iron</keyword>
<evidence type="ECO:0000259" key="12">
    <source>
        <dbReference type="PROSITE" id="PS51674"/>
    </source>
</evidence>
<dbReference type="STRING" id="1834516.BL253_01100"/>
<comment type="cofactor">
    <cofactor evidence="1">
        <name>[4Fe-4S] cluster</name>
        <dbReference type="ChEBI" id="CHEBI:49883"/>
    </cofactor>
</comment>
<keyword evidence="9" id="KW-0238">DNA-binding</keyword>
<keyword evidence="7" id="KW-0411">Iron-sulfur</keyword>
<evidence type="ECO:0000256" key="6">
    <source>
        <dbReference type="ARBA" id="ARBA00023004"/>
    </source>
</evidence>
<dbReference type="GO" id="GO:0051539">
    <property type="term" value="F:4 iron, 4 sulfur cluster binding"/>
    <property type="evidence" value="ECO:0007669"/>
    <property type="project" value="UniProtKB-KW"/>
</dbReference>
<evidence type="ECO:0000256" key="5">
    <source>
        <dbReference type="ARBA" id="ARBA00022723"/>
    </source>
</evidence>
<keyword evidence="10" id="KW-1015">Disulfide bond</keyword>
<comment type="caution">
    <text evidence="13">The sequence shown here is derived from an EMBL/GenBank/DDBJ whole genome shotgun (WGS) entry which is preliminary data.</text>
</comment>
<dbReference type="PROSITE" id="PS51674">
    <property type="entry name" value="4FE4S_WBL"/>
    <property type="match status" value="1"/>
</dbReference>
<keyword evidence="5" id="KW-0479">Metal-binding</keyword>
<evidence type="ECO:0000256" key="4">
    <source>
        <dbReference type="ARBA" id="ARBA00022485"/>
    </source>
</evidence>
<evidence type="ECO:0000256" key="8">
    <source>
        <dbReference type="ARBA" id="ARBA00023015"/>
    </source>
</evidence>
<keyword evidence="11" id="KW-0804">Transcription</keyword>
<evidence type="ECO:0000256" key="1">
    <source>
        <dbReference type="ARBA" id="ARBA00001966"/>
    </source>
</evidence>
<dbReference type="AlphaFoldDB" id="A0A1V2IKS9"/>
<name>A0A1V2IKS9_9ACTN</name>
<dbReference type="GO" id="GO:0045454">
    <property type="term" value="P:cell redox homeostasis"/>
    <property type="evidence" value="ECO:0007669"/>
    <property type="project" value="TreeGrafter"/>
</dbReference>
<evidence type="ECO:0000256" key="2">
    <source>
        <dbReference type="ARBA" id="ARBA00004496"/>
    </source>
</evidence>
<evidence type="ECO:0000256" key="10">
    <source>
        <dbReference type="ARBA" id="ARBA00023157"/>
    </source>
</evidence>
<dbReference type="InterPro" id="IPR003482">
    <property type="entry name" value="Whib"/>
</dbReference>
<dbReference type="EMBL" id="MOMC01000003">
    <property type="protein sequence ID" value="ONH33645.1"/>
    <property type="molecule type" value="Genomic_DNA"/>
</dbReference>
<evidence type="ECO:0000256" key="9">
    <source>
        <dbReference type="ARBA" id="ARBA00023125"/>
    </source>
</evidence>
<dbReference type="Proteomes" id="UP000188929">
    <property type="component" value="Unassembled WGS sequence"/>
</dbReference>
<dbReference type="PANTHER" id="PTHR38839">
    <property type="entry name" value="TRANSCRIPTIONAL REGULATOR WHID-RELATED"/>
    <property type="match status" value="1"/>
</dbReference>
<dbReference type="GO" id="GO:0005737">
    <property type="term" value="C:cytoplasm"/>
    <property type="evidence" value="ECO:0007669"/>
    <property type="project" value="UniProtKB-SubCell"/>
</dbReference>
<keyword evidence="8" id="KW-0805">Transcription regulation</keyword>
<dbReference type="GO" id="GO:0046872">
    <property type="term" value="F:metal ion binding"/>
    <property type="evidence" value="ECO:0007669"/>
    <property type="project" value="UniProtKB-KW"/>
</dbReference>
<evidence type="ECO:0000256" key="3">
    <source>
        <dbReference type="ARBA" id="ARBA00006597"/>
    </source>
</evidence>
<dbReference type="InterPro" id="IPR034768">
    <property type="entry name" value="4FE4S_WBL"/>
</dbReference>
<keyword evidence="14" id="KW-1185">Reference proteome</keyword>
<keyword evidence="4" id="KW-0004">4Fe-4S</keyword>
<proteinExistence type="inferred from homology"/>
<gene>
    <name evidence="13" type="ORF">BL253_01100</name>
</gene>
<evidence type="ECO:0000256" key="11">
    <source>
        <dbReference type="ARBA" id="ARBA00023163"/>
    </source>
</evidence>
<dbReference type="GO" id="GO:0003677">
    <property type="term" value="F:DNA binding"/>
    <property type="evidence" value="ECO:0007669"/>
    <property type="project" value="UniProtKB-KW"/>
</dbReference>
<protein>
    <recommendedName>
        <fullName evidence="12">4Fe-4S Wbl-type domain-containing protein</fullName>
    </recommendedName>
</protein>
<dbReference type="GO" id="GO:0047134">
    <property type="term" value="F:protein-disulfide reductase [NAD(P)H] activity"/>
    <property type="evidence" value="ECO:0007669"/>
    <property type="project" value="TreeGrafter"/>
</dbReference>